<dbReference type="EMBL" id="MG252544">
    <property type="protein sequence ID" value="AZQ19448.1"/>
    <property type="molecule type" value="Genomic_DNA"/>
</dbReference>
<keyword evidence="14" id="KW-0460">Magnesium</keyword>
<keyword evidence="13" id="KW-0378">Hydrolase</keyword>
<dbReference type="GO" id="GO:0003964">
    <property type="term" value="F:RNA-directed DNA polymerase activity"/>
    <property type="evidence" value="ECO:0007669"/>
    <property type="project" value="UniProtKB-KW"/>
</dbReference>
<dbReference type="EC" id="2.7.7.7" evidence="4"/>
<keyword evidence="18" id="KW-0511">Multifunctional enzyme</keyword>
<dbReference type="GO" id="GO:0003677">
    <property type="term" value="F:DNA binding"/>
    <property type="evidence" value="ECO:0007669"/>
    <property type="project" value="UniProtKB-KW"/>
</dbReference>
<evidence type="ECO:0000256" key="3">
    <source>
        <dbReference type="ARBA" id="ARBA00012180"/>
    </source>
</evidence>
<evidence type="ECO:0000259" key="19">
    <source>
        <dbReference type="PROSITE" id="PS50878"/>
    </source>
</evidence>
<dbReference type="SUPFAM" id="SSF56672">
    <property type="entry name" value="DNA/RNA polymerases"/>
    <property type="match status" value="1"/>
</dbReference>
<evidence type="ECO:0000256" key="12">
    <source>
        <dbReference type="ARBA" id="ARBA00022759"/>
    </source>
</evidence>
<dbReference type="Pfam" id="PF00336">
    <property type="entry name" value="DNA_pol_viral_C"/>
    <property type="match status" value="1"/>
</dbReference>
<keyword evidence="15" id="KW-0695">RNA-directed DNA polymerase</keyword>
<evidence type="ECO:0000256" key="4">
    <source>
        <dbReference type="ARBA" id="ARBA00012417"/>
    </source>
</evidence>
<dbReference type="GO" id="GO:0006260">
    <property type="term" value="P:DNA replication"/>
    <property type="evidence" value="ECO:0007669"/>
    <property type="project" value="UniProtKB-KW"/>
</dbReference>
<keyword evidence="11" id="KW-0479">Metal-binding</keyword>
<dbReference type="InterPro" id="IPR051320">
    <property type="entry name" value="Viral_Replic_Matur_Polypro"/>
</dbReference>
<dbReference type="GO" id="GO:0046872">
    <property type="term" value="F:metal ion binding"/>
    <property type="evidence" value="ECO:0007669"/>
    <property type="project" value="UniProtKB-KW"/>
</dbReference>
<dbReference type="InterPro" id="IPR001462">
    <property type="entry name" value="DNApol_viral_C"/>
</dbReference>
<organism evidence="20">
    <name type="scientific">Tent-making bat hepatitis B virus</name>
    <dbReference type="NCBI Taxonomy" id="1508712"/>
    <lineage>
        <taxon>Viruses</taxon>
        <taxon>Riboviria</taxon>
        <taxon>Pararnavirae</taxon>
        <taxon>Artverviricota</taxon>
        <taxon>Revtraviricetes</taxon>
        <taxon>Blubervirales</taxon>
        <taxon>Hepadnaviridae</taxon>
        <taxon>Orthohepadnavirus</taxon>
        <taxon>Orthohepadnavirus tabernarii</taxon>
    </lineage>
</organism>
<evidence type="ECO:0000256" key="6">
    <source>
        <dbReference type="ARBA" id="ARBA00021149"/>
    </source>
</evidence>
<evidence type="ECO:0000256" key="9">
    <source>
        <dbReference type="ARBA" id="ARBA00022705"/>
    </source>
</evidence>
<dbReference type="Pfam" id="PF00078">
    <property type="entry name" value="RVT_1"/>
    <property type="match status" value="1"/>
</dbReference>
<evidence type="ECO:0000256" key="11">
    <source>
        <dbReference type="ARBA" id="ARBA00022723"/>
    </source>
</evidence>
<evidence type="ECO:0000256" key="10">
    <source>
        <dbReference type="ARBA" id="ARBA00022722"/>
    </source>
</evidence>
<dbReference type="Gene3D" id="3.30.70.270">
    <property type="match status" value="1"/>
</dbReference>
<dbReference type="InterPro" id="IPR000201">
    <property type="entry name" value="DNApol_viral_N"/>
</dbReference>
<keyword evidence="10" id="KW-0540">Nuclease</keyword>
<sequence>MHPFSPLFRKLRLSEEDLPPEDLLPLLADADLNHRAAAALHLQDQQAIADIPWTHKVNDLLGLYHQKSYLYNPDWKVPSFDDIHVREDLIDYLDKFFGPLLPGEKRKLKLTFPARFFPRKTKYLPLSKAIKKHYPEHLLGHFFKCVHHLWVLWEAGILYKREGTHLLSFQGLPYPWEQRHHGPQSVCPKSSGISPGASVTMASNLPRRLGHVRGQERPLASSSPSRGRGFWPRFGAPSWRPTGLVPNGDLRLYNQSTINQKQTVSTFKKGQSAASPSQCQTRYYQVKGQNEYHSSERKPRGSEAVCWWLSFFSTTACGDHCLRHFITNWDRAYWGPCTQHGSSSCWSPRTPRRVTGGIFLVDKNTRNRKDCRLVVDFSQFSRGPDRVRWPKFAVPNLQSLTNLLSSDLQWLSLDVSAAFYHIPLVPAASPHLLVGSPGLVGTLAGMSIHACSRGENHQLQDMHHFCRRSTLETLMLLHTEYGRKLHLYSHPIVMGFRKIPMGVGLSPFLLAQFTSAICSVVRRTFKHCVAFAYMDDVVLGARTLSHLESIYTSCVNLLVSLGIKLNPEKTKWWGPSLHFMGLVINASGSMPQPQHVSKGLTMLKNLPINRPLDYKIMQRVTGLLGFLAPFTMFGYPLIKPMYTDSAFVLSALYKQCLIWAYSNLLPVARQRPGICVTYADATPSGWGWVSAYSFQVQAGSFATPLPIFVTETIAALLARLATSTRILGVDNQTVASRKYTKLPWLLKYFTTIILHETSFIYVPSEANPADLPSRGLLPHRLRRLHLRFRPTTGRTSLYAPCLPVPPQTPDRVSFTSPLQTYEGWQPP</sequence>
<keyword evidence="12" id="KW-0255">Endonuclease</keyword>
<dbReference type="InterPro" id="IPR000477">
    <property type="entry name" value="RT_dom"/>
</dbReference>
<evidence type="ECO:0000256" key="13">
    <source>
        <dbReference type="ARBA" id="ARBA00022801"/>
    </source>
</evidence>
<evidence type="ECO:0000256" key="1">
    <source>
        <dbReference type="ARBA" id="ARBA00000077"/>
    </source>
</evidence>
<keyword evidence="7" id="KW-0808">Transferase</keyword>
<dbReference type="PANTHER" id="PTHR33064">
    <property type="entry name" value="POL PROTEIN"/>
    <property type="match status" value="1"/>
</dbReference>
<evidence type="ECO:0000256" key="15">
    <source>
        <dbReference type="ARBA" id="ARBA00022918"/>
    </source>
</evidence>
<dbReference type="PANTHER" id="PTHR33064:SF37">
    <property type="entry name" value="RIBONUCLEASE H"/>
    <property type="match status" value="1"/>
</dbReference>
<evidence type="ECO:0000256" key="7">
    <source>
        <dbReference type="ARBA" id="ARBA00022679"/>
    </source>
</evidence>
<evidence type="ECO:0000256" key="16">
    <source>
        <dbReference type="ARBA" id="ARBA00022932"/>
    </source>
</evidence>
<dbReference type="GO" id="GO:0003887">
    <property type="term" value="F:DNA-directed DNA polymerase activity"/>
    <property type="evidence" value="ECO:0007669"/>
    <property type="project" value="UniProtKB-KW"/>
</dbReference>
<evidence type="ECO:0000256" key="5">
    <source>
        <dbReference type="ARBA" id="ARBA00012493"/>
    </source>
</evidence>
<name>A0A7I6MYN8_9HEPA</name>
<dbReference type="InterPro" id="IPR043502">
    <property type="entry name" value="DNA/RNA_pol_sf"/>
</dbReference>
<dbReference type="GO" id="GO:0004523">
    <property type="term" value="F:RNA-DNA hybrid ribonuclease activity"/>
    <property type="evidence" value="ECO:0007669"/>
    <property type="project" value="UniProtKB-EC"/>
</dbReference>
<evidence type="ECO:0000256" key="2">
    <source>
        <dbReference type="ARBA" id="ARBA00007994"/>
    </source>
</evidence>
<feature type="domain" description="Reverse transcriptase" evidence="19">
    <location>
        <begin position="342"/>
        <end position="584"/>
    </location>
</feature>
<evidence type="ECO:0000256" key="8">
    <source>
        <dbReference type="ARBA" id="ARBA00022695"/>
    </source>
</evidence>
<dbReference type="PROSITE" id="PS50878">
    <property type="entry name" value="RT_POL"/>
    <property type="match status" value="1"/>
</dbReference>
<keyword evidence="16" id="KW-0239">DNA-directed DNA polymerase</keyword>
<evidence type="ECO:0000256" key="14">
    <source>
        <dbReference type="ARBA" id="ARBA00022842"/>
    </source>
</evidence>
<dbReference type="Pfam" id="PF00242">
    <property type="entry name" value="DNA_pol_viral_N"/>
    <property type="match status" value="1"/>
</dbReference>
<reference evidence="20" key="1">
    <citation type="submission" date="2017-10" db="EMBL/GenBank/DDBJ databases">
        <title>Host biology and anthropogenic factors influence hepadnavirus infection patterns in a Neotropical bat.</title>
        <authorList>
            <person name="Rasche A."/>
            <person name="Hiller T."/>
        </authorList>
    </citation>
    <scope>NUCLEOTIDE SEQUENCE</scope>
    <source>
        <strain evidence="20">TBHBV/B094/Panama/2013</strain>
    </source>
</reference>
<accession>A0A7I6MYN8</accession>
<protein>
    <recommendedName>
        <fullName evidence="6">Protein P</fullName>
        <ecNumber evidence="5">2.7.7.49</ecNumber>
        <ecNumber evidence="4">2.7.7.7</ecNumber>
        <ecNumber evidence="3">3.1.26.4</ecNumber>
    </recommendedName>
</protein>
<evidence type="ECO:0000313" key="20">
    <source>
        <dbReference type="EMBL" id="AZQ19448.1"/>
    </source>
</evidence>
<dbReference type="EC" id="2.7.7.49" evidence="5"/>
<keyword evidence="17" id="KW-0238">DNA-binding</keyword>
<evidence type="ECO:0000256" key="18">
    <source>
        <dbReference type="ARBA" id="ARBA00023268"/>
    </source>
</evidence>
<keyword evidence="8" id="KW-0548">Nucleotidyltransferase</keyword>
<keyword evidence="9" id="KW-0235">DNA replication</keyword>
<dbReference type="EC" id="3.1.26.4" evidence="3"/>
<proteinExistence type="inferred from homology"/>
<comment type="catalytic activity">
    <reaction evidence="1">
        <text>Endonucleolytic cleavage to 5'-phosphomonoester.</text>
        <dbReference type="EC" id="3.1.26.4"/>
    </reaction>
</comment>
<evidence type="ECO:0000256" key="17">
    <source>
        <dbReference type="ARBA" id="ARBA00023125"/>
    </source>
</evidence>
<comment type="similarity">
    <text evidence="2">Belongs to the hepadnaviridae P protein family.</text>
</comment>
<dbReference type="InterPro" id="IPR043128">
    <property type="entry name" value="Rev_trsase/Diguanyl_cyclase"/>
</dbReference>